<organism evidence="9 10">
    <name type="scientific">Thalassospira lucentensis</name>
    <dbReference type="NCBI Taxonomy" id="168935"/>
    <lineage>
        <taxon>Bacteria</taxon>
        <taxon>Pseudomonadati</taxon>
        <taxon>Pseudomonadota</taxon>
        <taxon>Alphaproteobacteria</taxon>
        <taxon>Rhodospirillales</taxon>
        <taxon>Thalassospiraceae</taxon>
        <taxon>Thalassospira</taxon>
    </lineage>
</organism>
<dbReference type="GO" id="GO:0019243">
    <property type="term" value="P:methylglyoxal catabolic process to D-lactate via S-lactoyl-glutathione"/>
    <property type="evidence" value="ECO:0007669"/>
    <property type="project" value="UniProtKB-UniRule"/>
</dbReference>
<proteinExistence type="inferred from homology"/>
<evidence type="ECO:0000259" key="8">
    <source>
        <dbReference type="SMART" id="SM00849"/>
    </source>
</evidence>
<reference evidence="9 10" key="1">
    <citation type="submission" date="2015-12" db="EMBL/GenBank/DDBJ databases">
        <title>Genome sequence of Thalassospira lucentensis MCCC 1A02072.</title>
        <authorList>
            <person name="Lu L."/>
            <person name="Lai Q."/>
            <person name="Shao Z."/>
            <person name="Qian P."/>
        </authorList>
    </citation>
    <scope>NUCLEOTIDE SEQUENCE [LARGE SCALE GENOMIC DNA]</scope>
    <source>
        <strain evidence="9 10">MCCC 1A02072</strain>
    </source>
</reference>
<dbReference type="SMART" id="SM00849">
    <property type="entry name" value="Lactamase_B"/>
    <property type="match status" value="1"/>
</dbReference>
<feature type="binding site" evidence="7">
    <location>
        <position position="57"/>
    </location>
    <ligand>
        <name>Zn(2+)</name>
        <dbReference type="ChEBI" id="CHEBI:29105"/>
        <label>1</label>
    </ligand>
</feature>
<keyword evidence="5 7" id="KW-0378">Hydrolase</keyword>
<dbReference type="RefSeq" id="WP_062948083.1">
    <property type="nucleotide sequence ID" value="NZ_LPVY01000002.1"/>
</dbReference>
<dbReference type="InterPro" id="IPR036866">
    <property type="entry name" value="RibonucZ/Hydroxyglut_hydro"/>
</dbReference>
<dbReference type="OrthoDB" id="9802248at2"/>
<protein>
    <recommendedName>
        <fullName evidence="7">Hydroxyacylglutathione hydrolase</fullName>
        <ecNumber evidence="7">3.1.2.6</ecNumber>
    </recommendedName>
    <alternativeName>
        <fullName evidence="7">Glyoxalase II</fullName>
        <shortName evidence="7">Glx II</shortName>
    </alternativeName>
</protein>
<comment type="similarity">
    <text evidence="3 7">Belongs to the metallo-beta-lactamase superfamily. Glyoxalase II family.</text>
</comment>
<dbReference type="CDD" id="cd07723">
    <property type="entry name" value="hydroxyacylglutathione_hydrolase_MBL-fold"/>
    <property type="match status" value="1"/>
</dbReference>
<feature type="binding site" evidence="7">
    <location>
        <position position="172"/>
    </location>
    <ligand>
        <name>Zn(2+)</name>
        <dbReference type="ChEBI" id="CHEBI:29105"/>
        <label>2</label>
    </ligand>
</feature>
<evidence type="ECO:0000256" key="6">
    <source>
        <dbReference type="ARBA" id="ARBA00022833"/>
    </source>
</evidence>
<dbReference type="EMBL" id="LPVY01000002">
    <property type="protein sequence ID" value="KZB69073.1"/>
    <property type="molecule type" value="Genomic_DNA"/>
</dbReference>
<dbReference type="GO" id="GO:0046872">
    <property type="term" value="F:metal ion binding"/>
    <property type="evidence" value="ECO:0007669"/>
    <property type="project" value="UniProtKB-KW"/>
</dbReference>
<feature type="binding site" evidence="7">
    <location>
        <position position="59"/>
    </location>
    <ligand>
        <name>Zn(2+)</name>
        <dbReference type="ChEBI" id="CHEBI:29105"/>
        <label>1</label>
    </ligand>
</feature>
<dbReference type="Pfam" id="PF16123">
    <property type="entry name" value="HAGH_C"/>
    <property type="match status" value="1"/>
</dbReference>
<feature type="binding site" evidence="7">
    <location>
        <position position="134"/>
    </location>
    <ligand>
        <name>Zn(2+)</name>
        <dbReference type="ChEBI" id="CHEBI:29105"/>
        <label>2</label>
    </ligand>
</feature>
<evidence type="ECO:0000256" key="7">
    <source>
        <dbReference type="HAMAP-Rule" id="MF_01374"/>
    </source>
</evidence>
<evidence type="ECO:0000256" key="1">
    <source>
        <dbReference type="ARBA" id="ARBA00001623"/>
    </source>
</evidence>
<dbReference type="AlphaFoldDB" id="A0A154LAN1"/>
<dbReference type="InterPro" id="IPR001279">
    <property type="entry name" value="Metallo-B-lactamas"/>
</dbReference>
<dbReference type="InterPro" id="IPR032282">
    <property type="entry name" value="HAGH_C"/>
</dbReference>
<dbReference type="GO" id="GO:0004416">
    <property type="term" value="F:hydroxyacylglutathione hydrolase activity"/>
    <property type="evidence" value="ECO:0007669"/>
    <property type="project" value="UniProtKB-UniRule"/>
</dbReference>
<gene>
    <name evidence="7" type="primary">gloB</name>
    <name evidence="9" type="ORF">AUP42_09255</name>
</gene>
<keyword evidence="6 7" id="KW-0862">Zinc</keyword>
<feature type="binding site" evidence="7">
    <location>
        <position position="134"/>
    </location>
    <ligand>
        <name>Zn(2+)</name>
        <dbReference type="ChEBI" id="CHEBI:29105"/>
        <label>1</label>
    </ligand>
</feature>
<dbReference type="InterPro" id="IPR050110">
    <property type="entry name" value="Glyoxalase_II_hydrolase"/>
</dbReference>
<dbReference type="HAMAP" id="MF_01374">
    <property type="entry name" value="Glyoxalase_2"/>
    <property type="match status" value="1"/>
</dbReference>
<dbReference type="UniPathway" id="UPA00619">
    <property type="reaction ID" value="UER00676"/>
</dbReference>
<dbReference type="SUPFAM" id="SSF56281">
    <property type="entry name" value="Metallo-hydrolase/oxidoreductase"/>
    <property type="match status" value="1"/>
</dbReference>
<sequence length="256" mass="27748">MSAGDVFVIPCLSDNYTYLVRCHETGTTAIVDPGEAGPVISALEDRGWSLDIVINTHHHNDHIGGNGELITKYNAKLIGPRAETARIPGMDQKVAEGDTVMIGKLSGQVFDVPGHTSGHIAFYFPAVSALFSGDSLFALGCGRLFEGTPDQMWQSLQKFRDLPGETLVYCGHEYTQSNARFAATIETGNVALKARCAEIDDLRARGIPTIPSRLDKELATNPFLRADHASVARDLGMKGATAAEIFAEIRGRKDRF</sequence>
<comment type="subunit">
    <text evidence="7">Monomer.</text>
</comment>
<dbReference type="InterPro" id="IPR017782">
    <property type="entry name" value="Hydroxyacylglutathione_Hdrlase"/>
</dbReference>
<name>A0A154LAN1_9PROT</name>
<dbReference type="PANTHER" id="PTHR43705:SF1">
    <property type="entry name" value="HYDROXYACYLGLUTATHIONE HYDROLASE GLOB"/>
    <property type="match status" value="1"/>
</dbReference>
<dbReference type="PIRSF" id="PIRSF005457">
    <property type="entry name" value="Glx"/>
    <property type="match status" value="1"/>
</dbReference>
<evidence type="ECO:0000256" key="4">
    <source>
        <dbReference type="ARBA" id="ARBA00022723"/>
    </source>
</evidence>
<comment type="catalytic activity">
    <reaction evidence="1 7">
        <text>an S-(2-hydroxyacyl)glutathione + H2O = a 2-hydroxy carboxylate + glutathione + H(+)</text>
        <dbReference type="Rhea" id="RHEA:21864"/>
        <dbReference type="ChEBI" id="CHEBI:15377"/>
        <dbReference type="ChEBI" id="CHEBI:15378"/>
        <dbReference type="ChEBI" id="CHEBI:57925"/>
        <dbReference type="ChEBI" id="CHEBI:58896"/>
        <dbReference type="ChEBI" id="CHEBI:71261"/>
        <dbReference type="EC" id="3.1.2.6"/>
    </reaction>
</comment>
<keyword evidence="4 7" id="KW-0479">Metal-binding</keyword>
<evidence type="ECO:0000256" key="3">
    <source>
        <dbReference type="ARBA" id="ARBA00006759"/>
    </source>
</evidence>
<dbReference type="Proteomes" id="UP000076335">
    <property type="component" value="Unassembled WGS sequence"/>
</dbReference>
<feature type="binding site" evidence="7">
    <location>
        <position position="61"/>
    </location>
    <ligand>
        <name>Zn(2+)</name>
        <dbReference type="ChEBI" id="CHEBI:29105"/>
        <label>2</label>
    </ligand>
</feature>
<comment type="caution">
    <text evidence="9">The sequence shown here is derived from an EMBL/GenBank/DDBJ whole genome shotgun (WGS) entry which is preliminary data.</text>
</comment>
<dbReference type="EC" id="3.1.2.6" evidence="7"/>
<feature type="binding site" evidence="7">
    <location>
        <position position="62"/>
    </location>
    <ligand>
        <name>Zn(2+)</name>
        <dbReference type="ChEBI" id="CHEBI:29105"/>
        <label>2</label>
    </ligand>
</feature>
<dbReference type="InterPro" id="IPR035680">
    <property type="entry name" value="Clx_II_MBL"/>
</dbReference>
<dbReference type="NCBIfam" id="TIGR03413">
    <property type="entry name" value="GSH_gloB"/>
    <property type="match status" value="1"/>
</dbReference>
<feature type="domain" description="Metallo-beta-lactamase" evidence="8">
    <location>
        <begin position="14"/>
        <end position="172"/>
    </location>
</feature>
<dbReference type="Gene3D" id="3.60.15.10">
    <property type="entry name" value="Ribonuclease Z/Hydroxyacylglutathione hydrolase-like"/>
    <property type="match status" value="1"/>
</dbReference>
<evidence type="ECO:0000256" key="2">
    <source>
        <dbReference type="ARBA" id="ARBA00004963"/>
    </source>
</evidence>
<dbReference type="Pfam" id="PF00753">
    <property type="entry name" value="Lactamase_B"/>
    <property type="match status" value="1"/>
</dbReference>
<comment type="cofactor">
    <cofactor evidence="7">
        <name>Zn(2+)</name>
        <dbReference type="ChEBI" id="CHEBI:29105"/>
    </cofactor>
    <text evidence="7">Binds 2 Zn(2+) ions per subunit.</text>
</comment>
<feature type="binding site" evidence="7">
    <location>
        <position position="115"/>
    </location>
    <ligand>
        <name>Zn(2+)</name>
        <dbReference type="ChEBI" id="CHEBI:29105"/>
        <label>1</label>
    </ligand>
</feature>
<comment type="pathway">
    <text evidence="2 7">Secondary metabolite metabolism; methylglyoxal degradation; (R)-lactate from methylglyoxal: step 2/2.</text>
</comment>
<dbReference type="PANTHER" id="PTHR43705">
    <property type="entry name" value="HYDROXYACYLGLUTATHIONE HYDROLASE"/>
    <property type="match status" value="1"/>
</dbReference>
<evidence type="ECO:0000256" key="5">
    <source>
        <dbReference type="ARBA" id="ARBA00022801"/>
    </source>
</evidence>
<comment type="function">
    <text evidence="7">Thiolesterase that catalyzes the hydrolysis of S-D-lactoyl-glutathione to form glutathione and D-lactic acid.</text>
</comment>
<evidence type="ECO:0000313" key="10">
    <source>
        <dbReference type="Proteomes" id="UP000076335"/>
    </source>
</evidence>
<evidence type="ECO:0000313" key="9">
    <source>
        <dbReference type="EMBL" id="KZB69073.1"/>
    </source>
</evidence>
<accession>A0A154LAN1</accession>